<dbReference type="InParanoid" id="A0A0D0D6A8"/>
<sequence length="457" mass="48896">MLRCALPEHPDRPLCIYLQPLAGGNNQWVRTRIGELVPVPRDGEPFENTEIFAKEDTSFFDPRKRKRAASNDTSTTSVRGSFGRSSSASPPLERQAVQESPTPSLPAPIPASVKGTRRPPATSTGPRPKILRSRGGRGELPLPVLVTGGSHGPNNPPPPTPTKIPPTYRTIQHDKRITPPLSRDASNNRLSPISPAPPPSAPGSRRGFSPESKNRTLRPFRHFNQYVVQTSRPRSNSLTIPGEPSPAEPSMPSSYQRSTPVGSYGAHSRHPPSPPRASDTPPADLGGPVGLVRGRNPSQKPLGSPESSPDGVPFLPGPLPVSSVPTTPSSAPRSERTVSSTSTYPPVTPAQMPLPLPTRFTPNPKAKVSPHGQESDPFESSLNPAALLPSRLHPQPSHFPTPVLDVPRTVPTNGGGYVWIGASSVQTEAPSSNASSQRSGPGASFMRKLKDFFRRNP</sequence>
<dbReference type="EMBL" id="KN827954">
    <property type="protein sequence ID" value="KIK75654.1"/>
    <property type="molecule type" value="Genomic_DNA"/>
</dbReference>
<dbReference type="STRING" id="930991.A0A0D0D6A8"/>
<evidence type="ECO:0000256" key="1">
    <source>
        <dbReference type="SAM" id="MobiDB-lite"/>
    </source>
</evidence>
<dbReference type="Proteomes" id="UP000054538">
    <property type="component" value="Unassembled WGS sequence"/>
</dbReference>
<feature type="compositionally biased region" description="Pro residues" evidence="1">
    <location>
        <begin position="346"/>
        <end position="356"/>
    </location>
</feature>
<name>A0A0D0D6A8_9AGAM</name>
<feature type="compositionally biased region" description="Basic and acidic residues" evidence="1">
    <location>
        <begin position="448"/>
        <end position="457"/>
    </location>
</feature>
<feature type="compositionally biased region" description="Polar residues" evidence="1">
    <location>
        <begin position="426"/>
        <end position="439"/>
    </location>
</feature>
<evidence type="ECO:0000313" key="3">
    <source>
        <dbReference type="Proteomes" id="UP000054538"/>
    </source>
</evidence>
<reference evidence="2 3" key="1">
    <citation type="submission" date="2014-04" db="EMBL/GenBank/DDBJ databases">
        <authorList>
            <consortium name="DOE Joint Genome Institute"/>
            <person name="Kuo A."/>
            <person name="Kohler A."/>
            <person name="Jargeat P."/>
            <person name="Nagy L.G."/>
            <person name="Floudas D."/>
            <person name="Copeland A."/>
            <person name="Barry K.W."/>
            <person name="Cichocki N."/>
            <person name="Veneault-Fourrey C."/>
            <person name="LaButti K."/>
            <person name="Lindquist E.A."/>
            <person name="Lipzen A."/>
            <person name="Lundell T."/>
            <person name="Morin E."/>
            <person name="Murat C."/>
            <person name="Sun H."/>
            <person name="Tunlid A."/>
            <person name="Henrissat B."/>
            <person name="Grigoriev I.V."/>
            <person name="Hibbett D.S."/>
            <person name="Martin F."/>
            <person name="Nordberg H.P."/>
            <person name="Cantor M.N."/>
            <person name="Hua S.X."/>
        </authorList>
    </citation>
    <scope>NUCLEOTIDE SEQUENCE [LARGE SCALE GENOMIC DNA]</scope>
    <source>
        <strain evidence="2 3">Ve08.2h10</strain>
    </source>
</reference>
<feature type="compositionally biased region" description="Polar residues" evidence="1">
    <location>
        <begin position="226"/>
        <end position="239"/>
    </location>
</feature>
<dbReference type="HOGENOM" id="CLU_598647_0_0_1"/>
<dbReference type="AlphaFoldDB" id="A0A0D0D6A8"/>
<evidence type="ECO:0000313" key="2">
    <source>
        <dbReference type="EMBL" id="KIK75654.1"/>
    </source>
</evidence>
<protein>
    <submittedName>
        <fullName evidence="2">Uncharacterized protein</fullName>
    </submittedName>
</protein>
<dbReference type="OrthoDB" id="2727312at2759"/>
<reference evidence="3" key="2">
    <citation type="submission" date="2015-01" db="EMBL/GenBank/DDBJ databases">
        <title>Evolutionary Origins and Diversification of the Mycorrhizal Mutualists.</title>
        <authorList>
            <consortium name="DOE Joint Genome Institute"/>
            <consortium name="Mycorrhizal Genomics Consortium"/>
            <person name="Kohler A."/>
            <person name="Kuo A."/>
            <person name="Nagy L.G."/>
            <person name="Floudas D."/>
            <person name="Copeland A."/>
            <person name="Barry K.W."/>
            <person name="Cichocki N."/>
            <person name="Veneault-Fourrey C."/>
            <person name="LaButti K."/>
            <person name="Lindquist E.A."/>
            <person name="Lipzen A."/>
            <person name="Lundell T."/>
            <person name="Morin E."/>
            <person name="Murat C."/>
            <person name="Riley R."/>
            <person name="Ohm R."/>
            <person name="Sun H."/>
            <person name="Tunlid A."/>
            <person name="Henrissat B."/>
            <person name="Grigoriev I.V."/>
            <person name="Hibbett D.S."/>
            <person name="Martin F."/>
        </authorList>
    </citation>
    <scope>NUCLEOTIDE SEQUENCE [LARGE SCALE GENOMIC DNA]</scope>
    <source>
        <strain evidence="3">Ve08.2h10</strain>
    </source>
</reference>
<feature type="compositionally biased region" description="Low complexity" evidence="1">
    <location>
        <begin position="309"/>
        <end position="345"/>
    </location>
</feature>
<proteinExistence type="predicted"/>
<accession>A0A0D0D6A8</accession>
<organism evidence="2 3">
    <name type="scientific">Paxillus rubicundulus Ve08.2h10</name>
    <dbReference type="NCBI Taxonomy" id="930991"/>
    <lineage>
        <taxon>Eukaryota</taxon>
        <taxon>Fungi</taxon>
        <taxon>Dikarya</taxon>
        <taxon>Basidiomycota</taxon>
        <taxon>Agaricomycotina</taxon>
        <taxon>Agaricomycetes</taxon>
        <taxon>Agaricomycetidae</taxon>
        <taxon>Boletales</taxon>
        <taxon>Paxilineae</taxon>
        <taxon>Paxillaceae</taxon>
        <taxon>Paxillus</taxon>
    </lineage>
</organism>
<keyword evidence="3" id="KW-1185">Reference proteome</keyword>
<feature type="region of interest" description="Disordered" evidence="1">
    <location>
        <begin position="41"/>
        <end position="408"/>
    </location>
</feature>
<feature type="compositionally biased region" description="Polar residues" evidence="1">
    <location>
        <begin position="70"/>
        <end position="89"/>
    </location>
</feature>
<feature type="compositionally biased region" description="Polar residues" evidence="1">
    <location>
        <begin position="296"/>
        <end position="307"/>
    </location>
</feature>
<feature type="compositionally biased region" description="Pro residues" evidence="1">
    <location>
        <begin position="154"/>
        <end position="164"/>
    </location>
</feature>
<feature type="region of interest" description="Disordered" evidence="1">
    <location>
        <begin position="426"/>
        <end position="457"/>
    </location>
</feature>
<gene>
    <name evidence="2" type="ORF">PAXRUDRAFT_835590</name>
</gene>